<organism evidence="7 8">
    <name type="scientific">Sinanaerobacter chloroacetimidivorans</name>
    <dbReference type="NCBI Taxonomy" id="2818044"/>
    <lineage>
        <taxon>Bacteria</taxon>
        <taxon>Bacillati</taxon>
        <taxon>Bacillota</taxon>
        <taxon>Clostridia</taxon>
        <taxon>Peptostreptococcales</taxon>
        <taxon>Anaerovoracaceae</taxon>
        <taxon>Sinanaerobacter</taxon>
    </lineage>
</organism>
<evidence type="ECO:0000313" key="8">
    <source>
        <dbReference type="Proteomes" id="UP000675664"/>
    </source>
</evidence>
<evidence type="ECO:0000256" key="1">
    <source>
        <dbReference type="ARBA" id="ARBA00010111"/>
    </source>
</evidence>
<keyword evidence="3 5" id="KW-0687">Ribonucleoprotein</keyword>
<dbReference type="FunFam" id="1.10.287.3980:FF:000001">
    <property type="entry name" value="Mitochondrial ribosomal protein L34"/>
    <property type="match status" value="1"/>
</dbReference>
<reference evidence="7" key="1">
    <citation type="submission" date="2021-04" db="EMBL/GenBank/DDBJ databases">
        <title>Sinoanaerobacter chloroacetimidivorans sp. nov., an obligate anaerobic bacterium isolated from anaerobic sludge.</title>
        <authorList>
            <person name="Bao Y."/>
        </authorList>
    </citation>
    <scope>NUCLEOTIDE SEQUENCE</scope>
    <source>
        <strain evidence="7">BAD-6</strain>
    </source>
</reference>
<dbReference type="GO" id="GO:0003735">
    <property type="term" value="F:structural constituent of ribosome"/>
    <property type="evidence" value="ECO:0007669"/>
    <property type="project" value="InterPro"/>
</dbReference>
<accession>A0A8J7W091</accession>
<dbReference type="PANTHER" id="PTHR14503">
    <property type="entry name" value="MITOCHONDRIAL RIBOSOMAL PROTEIN 34 FAMILY MEMBER"/>
    <property type="match status" value="1"/>
</dbReference>
<feature type="compositionally biased region" description="Basic residues" evidence="6">
    <location>
        <begin position="9"/>
        <end position="23"/>
    </location>
</feature>
<dbReference type="GO" id="GO:1990904">
    <property type="term" value="C:ribonucleoprotein complex"/>
    <property type="evidence" value="ECO:0007669"/>
    <property type="project" value="UniProtKB-KW"/>
</dbReference>
<evidence type="ECO:0000256" key="5">
    <source>
        <dbReference type="HAMAP-Rule" id="MF_00391"/>
    </source>
</evidence>
<dbReference type="PANTHER" id="PTHR14503:SF4">
    <property type="entry name" value="LARGE RIBOSOMAL SUBUNIT PROTEIN BL34M"/>
    <property type="match status" value="1"/>
</dbReference>
<dbReference type="InterPro" id="IPR000271">
    <property type="entry name" value="Ribosomal_bL34"/>
</dbReference>
<dbReference type="GO" id="GO:0006412">
    <property type="term" value="P:translation"/>
    <property type="evidence" value="ECO:0007669"/>
    <property type="project" value="UniProtKB-UniRule"/>
</dbReference>
<protein>
    <recommendedName>
        <fullName evidence="4 5">Large ribosomal subunit protein bL34</fullName>
    </recommendedName>
</protein>
<dbReference type="Gene3D" id="1.10.287.3980">
    <property type="match status" value="1"/>
</dbReference>
<dbReference type="HAMAP" id="MF_00391">
    <property type="entry name" value="Ribosomal_bL34"/>
    <property type="match status" value="1"/>
</dbReference>
<dbReference type="Proteomes" id="UP000675664">
    <property type="component" value="Unassembled WGS sequence"/>
</dbReference>
<name>A0A8J7W091_9FIRM</name>
<dbReference type="Pfam" id="PF00468">
    <property type="entry name" value="Ribosomal_L34"/>
    <property type="match status" value="1"/>
</dbReference>
<gene>
    <name evidence="5 7" type="primary">rpmH</name>
    <name evidence="7" type="ORF">KCX82_11085</name>
</gene>
<dbReference type="NCBIfam" id="TIGR01030">
    <property type="entry name" value="rpmH_bact"/>
    <property type="match status" value="1"/>
</dbReference>
<dbReference type="GO" id="GO:0005840">
    <property type="term" value="C:ribosome"/>
    <property type="evidence" value="ECO:0007669"/>
    <property type="project" value="UniProtKB-KW"/>
</dbReference>
<evidence type="ECO:0000256" key="4">
    <source>
        <dbReference type="ARBA" id="ARBA00035177"/>
    </source>
</evidence>
<keyword evidence="2 5" id="KW-0689">Ribosomal protein</keyword>
<evidence type="ECO:0000256" key="2">
    <source>
        <dbReference type="ARBA" id="ARBA00022980"/>
    </source>
</evidence>
<comment type="similarity">
    <text evidence="1 5">Belongs to the bacterial ribosomal protein bL34 family.</text>
</comment>
<comment type="caution">
    <text evidence="7">The sequence shown here is derived from an EMBL/GenBank/DDBJ whole genome shotgun (WGS) entry which is preliminary data.</text>
</comment>
<sequence>MKQTFQPKVRQRKKEHGFRKRMSTKNGRNVLKRRRARGRKELTA</sequence>
<evidence type="ECO:0000313" key="7">
    <source>
        <dbReference type="EMBL" id="MBR0598422.1"/>
    </source>
</evidence>
<proteinExistence type="inferred from homology"/>
<dbReference type="EMBL" id="JAGSND010000006">
    <property type="protein sequence ID" value="MBR0598422.1"/>
    <property type="molecule type" value="Genomic_DNA"/>
</dbReference>
<evidence type="ECO:0000256" key="6">
    <source>
        <dbReference type="SAM" id="MobiDB-lite"/>
    </source>
</evidence>
<reference evidence="7" key="2">
    <citation type="submission" date="2021-04" db="EMBL/GenBank/DDBJ databases">
        <authorList>
            <person name="Liu J."/>
        </authorList>
    </citation>
    <scope>NUCLEOTIDE SEQUENCE</scope>
    <source>
        <strain evidence="7">BAD-6</strain>
    </source>
</reference>
<evidence type="ECO:0000256" key="3">
    <source>
        <dbReference type="ARBA" id="ARBA00023274"/>
    </source>
</evidence>
<dbReference type="AlphaFoldDB" id="A0A8J7W091"/>
<keyword evidence="8" id="KW-1185">Reference proteome</keyword>
<feature type="region of interest" description="Disordered" evidence="6">
    <location>
        <begin position="1"/>
        <end position="44"/>
    </location>
</feature>
<dbReference type="RefSeq" id="WP_027399623.1">
    <property type="nucleotide sequence ID" value="NZ_JAGSND010000006.1"/>
</dbReference>